<accession>A0ACC1H9X2</accession>
<evidence type="ECO:0000313" key="1">
    <source>
        <dbReference type="EMBL" id="KAJ1670183.1"/>
    </source>
</evidence>
<gene>
    <name evidence="1" type="ORF">EV182_008373</name>
</gene>
<dbReference type="EMBL" id="JAMZIH010009410">
    <property type="protein sequence ID" value="KAJ1670183.1"/>
    <property type="molecule type" value="Genomic_DNA"/>
</dbReference>
<keyword evidence="2" id="KW-1185">Reference proteome</keyword>
<protein>
    <submittedName>
        <fullName evidence="1">Uncharacterized protein</fullName>
    </submittedName>
</protein>
<proteinExistence type="predicted"/>
<name>A0ACC1H9X2_9FUNG</name>
<reference evidence="1" key="1">
    <citation type="submission" date="2022-06" db="EMBL/GenBank/DDBJ databases">
        <title>Phylogenomic reconstructions and comparative analyses of Kickxellomycotina fungi.</title>
        <authorList>
            <person name="Reynolds N.K."/>
            <person name="Stajich J.E."/>
            <person name="Barry K."/>
            <person name="Grigoriev I.V."/>
            <person name="Crous P."/>
            <person name="Smith M.E."/>
        </authorList>
    </citation>
    <scope>NUCLEOTIDE SEQUENCE</scope>
    <source>
        <strain evidence="1">RSA 2271</strain>
    </source>
</reference>
<evidence type="ECO:0000313" key="2">
    <source>
        <dbReference type="Proteomes" id="UP001145114"/>
    </source>
</evidence>
<dbReference type="Proteomes" id="UP001145114">
    <property type="component" value="Unassembled WGS sequence"/>
</dbReference>
<sequence>MLDTPGVVFRFPSLISAVRATIPCEYKASLSTTLADPAHDRPGAVASSFVAAASKGNSLAAGLFSTSTNNIDADGSSSDLGPQQCSDDHPNDKPH</sequence>
<comment type="caution">
    <text evidence="1">The sequence shown here is derived from an EMBL/GenBank/DDBJ whole genome shotgun (WGS) entry which is preliminary data.</text>
</comment>
<feature type="non-terminal residue" evidence="1">
    <location>
        <position position="95"/>
    </location>
</feature>
<organism evidence="1 2">
    <name type="scientific">Spiromyces aspiralis</name>
    <dbReference type="NCBI Taxonomy" id="68401"/>
    <lineage>
        <taxon>Eukaryota</taxon>
        <taxon>Fungi</taxon>
        <taxon>Fungi incertae sedis</taxon>
        <taxon>Zoopagomycota</taxon>
        <taxon>Kickxellomycotina</taxon>
        <taxon>Kickxellomycetes</taxon>
        <taxon>Kickxellales</taxon>
        <taxon>Kickxellaceae</taxon>
        <taxon>Spiromyces</taxon>
    </lineage>
</organism>